<keyword evidence="2" id="KW-0648">Protein biosynthesis</keyword>
<evidence type="ECO:0000313" key="2">
    <source>
        <dbReference type="EMBL" id="KRG27241.1"/>
    </source>
</evidence>
<feature type="coiled-coil region" evidence="1">
    <location>
        <begin position="6"/>
        <end position="33"/>
    </location>
</feature>
<name>A0A0Q9Z5Y1_9FLAO</name>
<evidence type="ECO:0000256" key="1">
    <source>
        <dbReference type="SAM" id="Coils"/>
    </source>
</evidence>
<evidence type="ECO:0000313" key="3">
    <source>
        <dbReference type="Proteomes" id="UP000051643"/>
    </source>
</evidence>
<accession>A0A0Q9Z5Y1</accession>
<dbReference type="Proteomes" id="UP000051643">
    <property type="component" value="Unassembled WGS sequence"/>
</dbReference>
<dbReference type="AlphaFoldDB" id="A0A0Q9Z5Y1"/>
<dbReference type="OrthoDB" id="667380at2"/>
<comment type="caution">
    <text evidence="2">The sequence shown here is derived from an EMBL/GenBank/DDBJ whole genome shotgun (WGS) entry which is preliminary data.</text>
</comment>
<dbReference type="EMBL" id="LKTP01000037">
    <property type="protein sequence ID" value="KRG27241.1"/>
    <property type="molecule type" value="Genomic_DNA"/>
</dbReference>
<dbReference type="RefSeq" id="WP_057483135.1">
    <property type="nucleotide sequence ID" value="NZ_BMWR01000007.1"/>
</dbReference>
<gene>
    <name evidence="2" type="ORF">APR42_12110</name>
</gene>
<dbReference type="STRING" id="270918.APR42_12110"/>
<keyword evidence="3" id="KW-1185">Reference proteome</keyword>
<protein>
    <submittedName>
        <fullName evidence="2">Transcription elongation factor</fullName>
    </submittedName>
</protein>
<sequence>MVSNKKELYLNCLDAVNEQIERYQKEMDLIKESMEANDVKTDYDEDNKGELLSDFEKNASRLSDAREMKESLSRIDPDHYSEKISFGSVVETSGNYYFISVPIGEISMEDGSSVYAISTEAPIYKEMEGKKEGDTFSFNDEEVKITAVG</sequence>
<proteinExistence type="predicted"/>
<organism evidence="2 3">
    <name type="scientific">Salegentibacter mishustinae</name>
    <dbReference type="NCBI Taxonomy" id="270918"/>
    <lineage>
        <taxon>Bacteria</taxon>
        <taxon>Pseudomonadati</taxon>
        <taxon>Bacteroidota</taxon>
        <taxon>Flavobacteriia</taxon>
        <taxon>Flavobacteriales</taxon>
        <taxon>Flavobacteriaceae</taxon>
        <taxon>Salegentibacter</taxon>
    </lineage>
</organism>
<dbReference type="GO" id="GO:0003746">
    <property type="term" value="F:translation elongation factor activity"/>
    <property type="evidence" value="ECO:0007669"/>
    <property type="project" value="UniProtKB-KW"/>
</dbReference>
<reference evidence="2" key="1">
    <citation type="submission" date="2015-10" db="EMBL/GenBank/DDBJ databases">
        <title>Draft genome sequence of Salegentibacter mishustinae KCTC 12263.</title>
        <authorList>
            <person name="Lin W."/>
            <person name="Zheng Q."/>
        </authorList>
    </citation>
    <scope>NUCLEOTIDE SEQUENCE [LARGE SCALE GENOMIC DNA]</scope>
    <source>
        <strain evidence="2">KCTC 12263</strain>
    </source>
</reference>
<keyword evidence="1" id="KW-0175">Coiled coil</keyword>
<keyword evidence="2" id="KW-0251">Elongation factor</keyword>